<dbReference type="OrthoDB" id="380318at2759"/>
<dbReference type="FunFam" id="3.10.20.90:FF:000289">
    <property type="entry name" value="Ubiquitin-like protein, putative"/>
    <property type="match status" value="1"/>
</dbReference>
<feature type="domain" description="Ubiquitin-like" evidence="1">
    <location>
        <begin position="90"/>
        <end position="165"/>
    </location>
</feature>
<reference evidence="2 3" key="1">
    <citation type="submission" date="2013-02" db="EMBL/GenBank/DDBJ databases">
        <title>The Genome Annotation of Plasmodium falciparum Tanzania (2000708).</title>
        <authorList>
            <consortium name="The Broad Institute Genome Sequencing Platform"/>
            <consortium name="The Broad Institute Genome Sequencing Center for Infectious Disease"/>
            <person name="Neafsey D."/>
            <person name="Hoffman S."/>
            <person name="Volkman S."/>
            <person name="Rosenthal P."/>
            <person name="Walker B."/>
            <person name="Young S.K."/>
            <person name="Zeng Q."/>
            <person name="Gargeya S."/>
            <person name="Fitzgerald M."/>
            <person name="Haas B."/>
            <person name="Abouelleil A."/>
            <person name="Allen A.W."/>
            <person name="Alvarado L."/>
            <person name="Arachchi H.M."/>
            <person name="Berlin A.M."/>
            <person name="Chapman S.B."/>
            <person name="Gainer-Dewar J."/>
            <person name="Goldberg J."/>
            <person name="Griggs A."/>
            <person name="Gujja S."/>
            <person name="Hansen M."/>
            <person name="Howarth C."/>
            <person name="Imamovic A."/>
            <person name="Ireland A."/>
            <person name="Larimer J."/>
            <person name="McCowan C."/>
            <person name="Murphy C."/>
            <person name="Pearson M."/>
            <person name="Poon T.W."/>
            <person name="Priest M."/>
            <person name="Roberts A."/>
            <person name="Saif S."/>
            <person name="Shea T."/>
            <person name="Sisk P."/>
            <person name="Sykes S."/>
            <person name="Wortman J."/>
            <person name="Nusbaum C."/>
            <person name="Birren B."/>
        </authorList>
    </citation>
    <scope>NUCLEOTIDE SEQUENCE [LARGE SCALE GENOMIC DNA]</scope>
    <source>
        <strain evidence="3">Tanzania (2000708)</strain>
    </source>
</reference>
<organism evidence="2 3">
    <name type="scientific">Plasmodium falciparum Tanzania</name>
    <name type="common">2000708</name>
    <dbReference type="NCBI Taxonomy" id="1036725"/>
    <lineage>
        <taxon>Eukaryota</taxon>
        <taxon>Sar</taxon>
        <taxon>Alveolata</taxon>
        <taxon>Apicomplexa</taxon>
        <taxon>Aconoidasida</taxon>
        <taxon>Haemosporida</taxon>
        <taxon>Plasmodiidae</taxon>
        <taxon>Plasmodium</taxon>
        <taxon>Plasmodium (Laverania)</taxon>
    </lineage>
</organism>
<dbReference type="InterPro" id="IPR000626">
    <property type="entry name" value="Ubiquitin-like_dom"/>
</dbReference>
<dbReference type="AlphaFoldDB" id="A0A024W305"/>
<dbReference type="SUPFAM" id="SSF54236">
    <property type="entry name" value="Ubiquitin-like"/>
    <property type="match status" value="1"/>
</dbReference>
<dbReference type="eggNOG" id="ENOG502QZQ7">
    <property type="taxonomic scope" value="Eukaryota"/>
</dbReference>
<protein>
    <recommendedName>
        <fullName evidence="1">Ubiquitin-like domain-containing protein</fullName>
    </recommendedName>
</protein>
<sequence>MDELTYMYKYKNKNEQKVIYVNNIGNFLKKIEYHDDNKICEVLKRNDLLNEDNKYLYQGKNGLLNLEKTFSHYEIKTGDTIYMLPEPDPLPYLIYLFHQESGKVYSIELNHMDSIDMLHKQVERVLKIEEENQILIYNGKCLHKKRTLKEEMLTRESLVTILDKRDIPDIQNGNEEL</sequence>
<dbReference type="CDD" id="cd17039">
    <property type="entry name" value="Ubl_ubiquitin_like"/>
    <property type="match status" value="1"/>
</dbReference>
<dbReference type="Pfam" id="PF00240">
    <property type="entry name" value="ubiquitin"/>
    <property type="match status" value="1"/>
</dbReference>
<gene>
    <name evidence="2" type="ORF">PFTANZ_04361</name>
</gene>
<dbReference type="Proteomes" id="UP000030708">
    <property type="component" value="Unassembled WGS sequence"/>
</dbReference>
<dbReference type="PROSITE" id="PS50053">
    <property type="entry name" value="UBIQUITIN_2"/>
    <property type="match status" value="1"/>
</dbReference>
<dbReference type="Gene3D" id="3.10.20.90">
    <property type="entry name" value="Phosphatidylinositol 3-kinase Catalytic Subunit, Chain A, domain 1"/>
    <property type="match status" value="1"/>
</dbReference>
<evidence type="ECO:0000313" key="3">
    <source>
        <dbReference type="Proteomes" id="UP000030708"/>
    </source>
</evidence>
<dbReference type="InterPro" id="IPR029071">
    <property type="entry name" value="Ubiquitin-like_domsf"/>
</dbReference>
<proteinExistence type="predicted"/>
<name>A0A024W305_PLAFA</name>
<evidence type="ECO:0000313" key="2">
    <source>
        <dbReference type="EMBL" id="ETW34928.1"/>
    </source>
</evidence>
<dbReference type="EMBL" id="KI926501">
    <property type="protein sequence ID" value="ETW34928.1"/>
    <property type="molecule type" value="Genomic_DNA"/>
</dbReference>
<evidence type="ECO:0000259" key="1">
    <source>
        <dbReference type="PROSITE" id="PS50053"/>
    </source>
</evidence>
<reference evidence="2 3" key="2">
    <citation type="submission" date="2013-02" db="EMBL/GenBank/DDBJ databases">
        <title>The Genome Sequence of Plasmodium falciparum Tanzania (2000708).</title>
        <authorList>
            <consortium name="The Broad Institute Genome Sequencing Platform"/>
            <consortium name="The Broad Institute Genome Sequencing Center for Infectious Disease"/>
            <person name="Neafsey D."/>
            <person name="Cheeseman I."/>
            <person name="Volkman S."/>
            <person name="Adams J."/>
            <person name="Walker B."/>
            <person name="Young S.K."/>
            <person name="Zeng Q."/>
            <person name="Gargeya S."/>
            <person name="Fitzgerald M."/>
            <person name="Haas B."/>
            <person name="Abouelleil A."/>
            <person name="Alvarado L."/>
            <person name="Arachchi H.M."/>
            <person name="Berlin A.M."/>
            <person name="Chapman S.B."/>
            <person name="Dewar J."/>
            <person name="Goldberg J."/>
            <person name="Griggs A."/>
            <person name="Gujja S."/>
            <person name="Hansen M."/>
            <person name="Howarth C."/>
            <person name="Imamovic A."/>
            <person name="Larimer J."/>
            <person name="McCowan C."/>
            <person name="Murphy C."/>
            <person name="Neiman D."/>
            <person name="Pearson M."/>
            <person name="Priest M."/>
            <person name="Roberts A."/>
            <person name="Saif S."/>
            <person name="Shea T."/>
            <person name="Sisk P."/>
            <person name="Sykes S."/>
            <person name="Wortman J."/>
            <person name="Nusbaum C."/>
            <person name="Birren B."/>
        </authorList>
    </citation>
    <scope>NUCLEOTIDE SEQUENCE [LARGE SCALE GENOMIC DNA]</scope>
    <source>
        <strain evidence="3">Tanzania (2000708)</strain>
    </source>
</reference>
<accession>A0A024W305</accession>